<evidence type="ECO:0000313" key="3">
    <source>
        <dbReference type="Proteomes" id="UP000037982"/>
    </source>
</evidence>
<dbReference type="Pfam" id="PF13023">
    <property type="entry name" value="HD_3"/>
    <property type="match status" value="1"/>
</dbReference>
<dbReference type="InterPro" id="IPR006674">
    <property type="entry name" value="HD_domain"/>
</dbReference>
<dbReference type="Gene3D" id="1.10.3210.10">
    <property type="entry name" value="Hypothetical protein af1432"/>
    <property type="match status" value="1"/>
</dbReference>
<evidence type="ECO:0000259" key="1">
    <source>
        <dbReference type="Pfam" id="PF13023"/>
    </source>
</evidence>
<feature type="domain" description="HD" evidence="1">
    <location>
        <begin position="6"/>
        <end position="73"/>
    </location>
</feature>
<sequence length="104" mass="11339">EIQTAGLPADIAGPIRDLIAEFEAKETPEARCAKDADKIECLLQAREYQAQGHSLTQPWIDTMVAAVKTDAGRRLAEAAVRTSVDAWWREIVSSYGVKRGGAAR</sequence>
<keyword evidence="3" id="KW-1185">Reference proteome</keyword>
<accession>A0A0N0XXV1</accession>
<dbReference type="PATRIC" id="fig|66876.3.peg.1818"/>
<gene>
    <name evidence="2" type="ORF">ADL29_08290</name>
</gene>
<dbReference type="AlphaFoldDB" id="A0A0N0XXV1"/>
<organism evidence="2 3">
    <name type="scientific">Streptomyces chattanoogensis</name>
    <dbReference type="NCBI Taxonomy" id="66876"/>
    <lineage>
        <taxon>Bacteria</taxon>
        <taxon>Bacillati</taxon>
        <taxon>Actinomycetota</taxon>
        <taxon>Actinomycetes</taxon>
        <taxon>Kitasatosporales</taxon>
        <taxon>Streptomycetaceae</taxon>
        <taxon>Streptomyces</taxon>
    </lineage>
</organism>
<evidence type="ECO:0000313" key="2">
    <source>
        <dbReference type="EMBL" id="KPC65196.1"/>
    </source>
</evidence>
<proteinExistence type="predicted"/>
<protein>
    <recommendedName>
        <fullName evidence="1">HD domain-containing protein</fullName>
    </recommendedName>
</protein>
<dbReference type="Proteomes" id="UP000037982">
    <property type="component" value="Unassembled WGS sequence"/>
</dbReference>
<dbReference type="EMBL" id="LGKG01000051">
    <property type="protein sequence ID" value="KPC65196.1"/>
    <property type="molecule type" value="Genomic_DNA"/>
</dbReference>
<reference evidence="3" key="1">
    <citation type="submission" date="2015-07" db="EMBL/GenBank/DDBJ databases">
        <authorList>
            <person name="Ju K.-S."/>
            <person name="Doroghazi J.R."/>
            <person name="Metcalf W.W."/>
        </authorList>
    </citation>
    <scope>NUCLEOTIDE SEQUENCE [LARGE SCALE GENOMIC DNA]</scope>
    <source>
        <strain evidence="3">NRRL ISP-5002</strain>
    </source>
</reference>
<dbReference type="SUPFAM" id="SSF109604">
    <property type="entry name" value="HD-domain/PDEase-like"/>
    <property type="match status" value="1"/>
</dbReference>
<dbReference type="RefSeq" id="WP_157878428.1">
    <property type="nucleotide sequence ID" value="NZ_LGKG01000051.1"/>
</dbReference>
<name>A0A0N0XXV1_9ACTN</name>
<feature type="non-terminal residue" evidence="2">
    <location>
        <position position="1"/>
    </location>
</feature>
<comment type="caution">
    <text evidence="2">The sequence shown here is derived from an EMBL/GenBank/DDBJ whole genome shotgun (WGS) entry which is preliminary data.</text>
</comment>